<evidence type="ECO:0000256" key="6">
    <source>
        <dbReference type="SAM" id="MobiDB-lite"/>
    </source>
</evidence>
<evidence type="ECO:0000256" key="5">
    <source>
        <dbReference type="ARBA" id="ARBA00075107"/>
    </source>
</evidence>
<comment type="function">
    <text evidence="2">Adapter protein involved in neuronal nitric-oxide (NO) synthesis regulation via its association with nNOS/NOS1. The complex formed with NOS1 and synapsins is necessary for specific NO and synapsin functions at a presynaptic level. Mediates an indirect interaction between NOS1 and RASD1 leading to enhance the ability of NOS1 to activate RASD1. Competes with DLG4 for interaction with NOS1, possibly affecting NOS1 activity by regulating the interaction between NOS1 and DLG4. In kidney podocytes, plays a role in podosomes and filopodia formation through CDC42 activation.</text>
</comment>
<sequence length="745" mass="82456">MNNTFVPFPYIVKTNRVAMPAKTKYNLVDDGHDLRIPLHNEEAFQHGINFEAKYIGSLDVARPNSRVEIVAAMRRIRYEFKVKNIKKKKVNIIVSVDGVKVALRKKKKVSLFIKKEWTWDESKMMVMQDPIYRIFYVSHDSQDLKIFSYIARDGQSNVFRCNVFKSKKKSQAMRIVRTVGQAFEVCHKLSLQHTHQNADGQEDTDSDKTCNEESALSARELKGEENTSVAVETDIDAEEAPLPDSTVQEFNRGVTDLDGVEAADKTNHTHLNNTDNVKKVPEEDSLLLASPSMLLPSSGTLPPSAPLSIHHQIQLLQQQLQQQQQQTYVAVAQVHLLRDQLSAEATARLEAQARVHQLLLQNKDLLQHISLLVKQIQELEIKLSGPSSMGSQDSLLEITFRSTVPPVLCDPTTPRPQDHSNLNMPGVNMGQDGLSGPLTSPSLALGSPLVDQSMFENSSISRTSGQGHQTSRLNQASTRRSMVTANPALGTGPADSTTNTTGGQQRLKNALNLGKVVGAKVNDLLRRKEPSLIGDIGVTEINKNVGAIWSNMEMETTANSHASLDAFPRLDPPPPGKKRHPRALKTTQDMMISSDPVVTTPPETPEQSLVSAPDATPLISEEQSQGEREGPIDHPDSESQEEVEVKVERNGSSGMDDVEQAGTKDRTEGEHSHLQLSVPDLIHKDHPDPLRTKTSEPRQKVQGADTRLASTPLKDPYRISLSVSEDGLMENTEESEQHPDLLSFE</sequence>
<evidence type="ECO:0000256" key="3">
    <source>
        <dbReference type="ARBA" id="ARBA00067706"/>
    </source>
</evidence>
<protein>
    <recommendedName>
        <fullName evidence="3">Carboxyl-terminal PDZ ligand of neuronal nitric oxide synthase protein</fullName>
    </recommendedName>
    <alternativeName>
        <fullName evidence="5">C-terminal PDZ ligand of neuronal nitric oxide synthase protein</fullName>
    </alternativeName>
    <alternativeName>
        <fullName evidence="4">Nitric oxide synthase 1 adaptor protein</fullName>
    </alternativeName>
</protein>
<keyword evidence="1" id="KW-0175">Coiled coil</keyword>
<accession>A0ABD0XMK3</accession>
<proteinExistence type="predicted"/>
<dbReference type="Proteomes" id="UP001557470">
    <property type="component" value="Unassembled WGS sequence"/>
</dbReference>
<keyword evidence="9" id="KW-1185">Reference proteome</keyword>
<feature type="compositionally biased region" description="Basic and acidic residues" evidence="6">
    <location>
        <begin position="681"/>
        <end position="699"/>
    </location>
</feature>
<dbReference type="FunFam" id="2.30.29.30:FF:000124">
    <property type="entry name" value="carboxyl-terminal PDZ ligand of neuronal nitric oxide synthase protein-like"/>
    <property type="match status" value="1"/>
</dbReference>
<dbReference type="EMBL" id="JAGEUA010000001">
    <property type="protein sequence ID" value="KAL1022618.1"/>
    <property type="molecule type" value="Genomic_DNA"/>
</dbReference>
<feature type="region of interest" description="Disordered" evidence="6">
    <location>
        <begin position="407"/>
        <end position="446"/>
    </location>
</feature>
<dbReference type="InterPro" id="IPR006020">
    <property type="entry name" value="PTB/PI_dom"/>
</dbReference>
<dbReference type="InterPro" id="IPR051133">
    <property type="entry name" value="Adapter_Engulfment-Domain"/>
</dbReference>
<feature type="compositionally biased region" description="Basic and acidic residues" evidence="6">
    <location>
        <begin position="662"/>
        <end position="673"/>
    </location>
</feature>
<dbReference type="PROSITE" id="PS01179">
    <property type="entry name" value="PID"/>
    <property type="match status" value="1"/>
</dbReference>
<evidence type="ECO:0000256" key="4">
    <source>
        <dbReference type="ARBA" id="ARBA00075003"/>
    </source>
</evidence>
<evidence type="ECO:0000313" key="8">
    <source>
        <dbReference type="EMBL" id="KAL1022618.1"/>
    </source>
</evidence>
<dbReference type="Gene3D" id="2.30.29.30">
    <property type="entry name" value="Pleckstrin-homology domain (PH domain)/Phosphotyrosine-binding domain (PTB)"/>
    <property type="match status" value="1"/>
</dbReference>
<dbReference type="CDD" id="cd01270">
    <property type="entry name" value="PTB_CAPON-like"/>
    <property type="match status" value="1"/>
</dbReference>
<dbReference type="InterPro" id="IPR027851">
    <property type="entry name" value="DUF4628"/>
</dbReference>
<feature type="domain" description="PID" evidence="7">
    <location>
        <begin position="47"/>
        <end position="188"/>
    </location>
</feature>
<feature type="compositionally biased region" description="Basic and acidic residues" evidence="6">
    <location>
        <begin position="625"/>
        <end position="649"/>
    </location>
</feature>
<reference evidence="8 9" key="1">
    <citation type="submission" date="2024-06" db="EMBL/GenBank/DDBJ databases">
        <authorList>
            <person name="Pan Q."/>
            <person name="Wen M."/>
            <person name="Jouanno E."/>
            <person name="Zahm M."/>
            <person name="Klopp C."/>
            <person name="Cabau C."/>
            <person name="Louis A."/>
            <person name="Berthelot C."/>
            <person name="Parey E."/>
            <person name="Roest Crollius H."/>
            <person name="Montfort J."/>
            <person name="Robinson-Rechavi M."/>
            <person name="Bouchez O."/>
            <person name="Lampietro C."/>
            <person name="Lopez Roques C."/>
            <person name="Donnadieu C."/>
            <person name="Postlethwait J."/>
            <person name="Bobe J."/>
            <person name="Verreycken H."/>
            <person name="Guiguen Y."/>
        </authorList>
    </citation>
    <scope>NUCLEOTIDE SEQUENCE [LARGE SCALE GENOMIC DNA]</scope>
    <source>
        <strain evidence="8">Up_M1</strain>
        <tissue evidence="8">Testis</tissue>
    </source>
</reference>
<dbReference type="PANTHER" id="PTHR11232">
    <property type="entry name" value="PHOSPHOTYROSINE INTERACTION DOMAIN-CONTAINING FAMILY MEMBER"/>
    <property type="match status" value="1"/>
</dbReference>
<evidence type="ECO:0000259" key="7">
    <source>
        <dbReference type="PROSITE" id="PS01179"/>
    </source>
</evidence>
<dbReference type="Pfam" id="PF00640">
    <property type="entry name" value="PID"/>
    <property type="match status" value="1"/>
</dbReference>
<evidence type="ECO:0000256" key="1">
    <source>
        <dbReference type="ARBA" id="ARBA00023054"/>
    </source>
</evidence>
<name>A0ABD0XMK3_UMBPY</name>
<gene>
    <name evidence="8" type="ORF">UPYG_G00029950</name>
</gene>
<comment type="caution">
    <text evidence="8">The sequence shown here is derived from an EMBL/GenBank/DDBJ whole genome shotgun (WGS) entry which is preliminary data.</text>
</comment>
<feature type="region of interest" description="Disordered" evidence="6">
    <location>
        <begin position="459"/>
        <end position="479"/>
    </location>
</feature>
<feature type="region of interest" description="Disordered" evidence="6">
    <location>
        <begin position="564"/>
        <end position="745"/>
    </location>
</feature>
<dbReference type="PANTHER" id="PTHR11232:SF76">
    <property type="entry name" value="CARBOXYL-TERMINAL PDZ LIGAND OF NEURONAL NITRIC OXIDE SYNTHASE PROTEIN"/>
    <property type="match status" value="1"/>
</dbReference>
<dbReference type="SUPFAM" id="SSF50729">
    <property type="entry name" value="PH domain-like"/>
    <property type="match status" value="1"/>
</dbReference>
<organism evidence="8 9">
    <name type="scientific">Umbra pygmaea</name>
    <name type="common">Eastern mudminnow</name>
    <dbReference type="NCBI Taxonomy" id="75934"/>
    <lineage>
        <taxon>Eukaryota</taxon>
        <taxon>Metazoa</taxon>
        <taxon>Chordata</taxon>
        <taxon>Craniata</taxon>
        <taxon>Vertebrata</taxon>
        <taxon>Euteleostomi</taxon>
        <taxon>Actinopterygii</taxon>
        <taxon>Neopterygii</taxon>
        <taxon>Teleostei</taxon>
        <taxon>Protacanthopterygii</taxon>
        <taxon>Esociformes</taxon>
        <taxon>Umbridae</taxon>
        <taxon>Umbra</taxon>
    </lineage>
</organism>
<feature type="region of interest" description="Disordered" evidence="6">
    <location>
        <begin position="194"/>
        <end position="229"/>
    </location>
</feature>
<dbReference type="InterPro" id="IPR011993">
    <property type="entry name" value="PH-like_dom_sf"/>
</dbReference>
<dbReference type="Pfam" id="PF15429">
    <property type="entry name" value="DUF4628"/>
    <property type="match status" value="1"/>
</dbReference>
<evidence type="ECO:0000256" key="2">
    <source>
        <dbReference type="ARBA" id="ARBA00054402"/>
    </source>
</evidence>
<evidence type="ECO:0000313" key="9">
    <source>
        <dbReference type="Proteomes" id="UP001557470"/>
    </source>
</evidence>
<dbReference type="AlphaFoldDB" id="A0ABD0XMK3"/>
<dbReference type="SMART" id="SM00462">
    <property type="entry name" value="PTB"/>
    <property type="match status" value="1"/>
</dbReference>